<dbReference type="InterPro" id="IPR036396">
    <property type="entry name" value="Cyt_P450_sf"/>
</dbReference>
<dbReference type="GO" id="GO:0005506">
    <property type="term" value="F:iron ion binding"/>
    <property type="evidence" value="ECO:0007669"/>
    <property type="project" value="InterPro"/>
</dbReference>
<evidence type="ECO:0000256" key="7">
    <source>
        <dbReference type="RuleBase" id="RU000461"/>
    </source>
</evidence>
<evidence type="ECO:0000256" key="4">
    <source>
        <dbReference type="ARBA" id="ARBA00023002"/>
    </source>
</evidence>
<dbReference type="Proteomes" id="UP001150924">
    <property type="component" value="Unassembled WGS sequence"/>
</dbReference>
<dbReference type="PANTHER" id="PTHR46696:SF1">
    <property type="entry name" value="CYTOCHROME P450 YJIB-RELATED"/>
    <property type="match status" value="1"/>
</dbReference>
<dbReference type="PROSITE" id="PS00086">
    <property type="entry name" value="CYTOCHROME_P450"/>
    <property type="match status" value="1"/>
</dbReference>
<gene>
    <name evidence="8" type="ORF">OV079_20295</name>
</gene>
<keyword evidence="4 7" id="KW-0560">Oxidoreductase</keyword>
<dbReference type="FunFam" id="1.10.630.10:FF:000018">
    <property type="entry name" value="Cytochrome P450 monooxygenase"/>
    <property type="match status" value="1"/>
</dbReference>
<evidence type="ECO:0000256" key="6">
    <source>
        <dbReference type="ARBA" id="ARBA00023033"/>
    </source>
</evidence>
<comment type="similarity">
    <text evidence="1 7">Belongs to the cytochrome P450 family.</text>
</comment>
<keyword evidence="6 7" id="KW-0503">Monooxygenase</keyword>
<dbReference type="GO" id="GO:0004497">
    <property type="term" value="F:monooxygenase activity"/>
    <property type="evidence" value="ECO:0007669"/>
    <property type="project" value="UniProtKB-KW"/>
</dbReference>
<dbReference type="GO" id="GO:0020037">
    <property type="term" value="F:heme binding"/>
    <property type="evidence" value="ECO:0007669"/>
    <property type="project" value="InterPro"/>
</dbReference>
<keyword evidence="5 7" id="KW-0408">Iron</keyword>
<name>A0A9X3EPN8_9BACT</name>
<organism evidence="8 9">
    <name type="scientific">Nannocystis pusilla</name>
    <dbReference type="NCBI Taxonomy" id="889268"/>
    <lineage>
        <taxon>Bacteria</taxon>
        <taxon>Pseudomonadati</taxon>
        <taxon>Myxococcota</taxon>
        <taxon>Polyangia</taxon>
        <taxon>Nannocystales</taxon>
        <taxon>Nannocystaceae</taxon>
        <taxon>Nannocystis</taxon>
    </lineage>
</organism>
<evidence type="ECO:0000256" key="5">
    <source>
        <dbReference type="ARBA" id="ARBA00023004"/>
    </source>
</evidence>
<dbReference type="CDD" id="cd20625">
    <property type="entry name" value="CYP164-like"/>
    <property type="match status" value="1"/>
</dbReference>
<dbReference type="InterPro" id="IPR001128">
    <property type="entry name" value="Cyt_P450"/>
</dbReference>
<dbReference type="PRINTS" id="PR00359">
    <property type="entry name" value="BP450"/>
</dbReference>
<evidence type="ECO:0000256" key="1">
    <source>
        <dbReference type="ARBA" id="ARBA00010617"/>
    </source>
</evidence>
<evidence type="ECO:0000313" key="9">
    <source>
        <dbReference type="Proteomes" id="UP001150924"/>
    </source>
</evidence>
<evidence type="ECO:0000256" key="3">
    <source>
        <dbReference type="ARBA" id="ARBA00022723"/>
    </source>
</evidence>
<dbReference type="RefSeq" id="WP_267770489.1">
    <property type="nucleotide sequence ID" value="NZ_JAPNKE010000002.1"/>
</dbReference>
<proteinExistence type="inferred from homology"/>
<dbReference type="Pfam" id="PF00067">
    <property type="entry name" value="p450"/>
    <property type="match status" value="2"/>
</dbReference>
<dbReference type="EMBL" id="JAPNKE010000002">
    <property type="protein sequence ID" value="MCY1007852.1"/>
    <property type="molecule type" value="Genomic_DNA"/>
</dbReference>
<accession>A0A9X3EPN8</accession>
<keyword evidence="3 7" id="KW-0479">Metal-binding</keyword>
<evidence type="ECO:0000313" key="8">
    <source>
        <dbReference type="EMBL" id="MCY1007852.1"/>
    </source>
</evidence>
<sequence>MQLPMDISTALFSPDTATNPHPLFARLREAAPVHRLERYEWWAVTRYAEVAKILRRPEVFSSNTGLDRLRPPHIDERTWRELDRMRGPSMFNSDPPEHTRLRKLVSAAFTPRAMTQLEGRVQQIAGRLIEAILRRETFDVVEDLAIPLPVTVIAEMLGVDPARGADFKRWSDDLITLSRLARERRGSANESVRLVASRREFYGHMQAMIAARRESPRDDLISQLVRAESEEGALTAEEVLGMVLLLLVAGNETTTNLIATGTHLLLEHPEALAELRADPGLVPNFIEEVLRYDGPATMLFRRTTAEVEVAGTQIPAGEVVVLLLSAANRDPAQFPEPDRFDIHRDTRGHLGFGQGIHFCVGAPLSRLEGRIVFTEMIRRLPAFARADAQPAWNDNSSLRGLRSLPLRFARRAA</sequence>
<dbReference type="InterPro" id="IPR017972">
    <property type="entry name" value="Cyt_P450_CS"/>
</dbReference>
<dbReference type="PANTHER" id="PTHR46696">
    <property type="entry name" value="P450, PUTATIVE (EUROFUNG)-RELATED"/>
    <property type="match status" value="1"/>
</dbReference>
<dbReference type="SUPFAM" id="SSF48264">
    <property type="entry name" value="Cytochrome P450"/>
    <property type="match status" value="1"/>
</dbReference>
<comment type="caution">
    <text evidence="8">The sequence shown here is derived from an EMBL/GenBank/DDBJ whole genome shotgun (WGS) entry which is preliminary data.</text>
</comment>
<dbReference type="AlphaFoldDB" id="A0A9X3EPN8"/>
<keyword evidence="2 7" id="KW-0349">Heme</keyword>
<dbReference type="Gene3D" id="1.10.630.10">
    <property type="entry name" value="Cytochrome P450"/>
    <property type="match status" value="1"/>
</dbReference>
<keyword evidence="9" id="KW-1185">Reference proteome</keyword>
<dbReference type="GO" id="GO:0016705">
    <property type="term" value="F:oxidoreductase activity, acting on paired donors, with incorporation or reduction of molecular oxygen"/>
    <property type="evidence" value="ECO:0007669"/>
    <property type="project" value="InterPro"/>
</dbReference>
<reference evidence="8" key="1">
    <citation type="submission" date="2022-11" db="EMBL/GenBank/DDBJ databases">
        <title>Minimal conservation of predation-associated metabolite biosynthetic gene clusters underscores biosynthetic potential of Myxococcota including descriptions for ten novel species: Archangium lansinium sp. nov., Myxococcus landrumus sp. nov., Nannocystis bai.</title>
        <authorList>
            <person name="Ahearne A."/>
            <person name="Stevens C."/>
            <person name="Phillips K."/>
        </authorList>
    </citation>
    <scope>NUCLEOTIDE SEQUENCE</scope>
    <source>
        <strain evidence="8">Na p29</strain>
    </source>
</reference>
<protein>
    <submittedName>
        <fullName evidence="8">Cytochrome P450</fullName>
    </submittedName>
</protein>
<dbReference type="InterPro" id="IPR002397">
    <property type="entry name" value="Cyt_P450_B"/>
</dbReference>
<evidence type="ECO:0000256" key="2">
    <source>
        <dbReference type="ARBA" id="ARBA00022617"/>
    </source>
</evidence>